<dbReference type="EnsemblPlants" id="Bra014182.1">
    <property type="protein sequence ID" value="Bra014182.1-P"/>
    <property type="gene ID" value="Bra014182"/>
</dbReference>
<feature type="compositionally biased region" description="Polar residues" evidence="1">
    <location>
        <begin position="54"/>
        <end position="63"/>
    </location>
</feature>
<evidence type="ECO:0000313" key="4">
    <source>
        <dbReference type="Proteomes" id="UP000011750"/>
    </source>
</evidence>
<dbReference type="PANTHER" id="PTHR34272:SF16">
    <property type="entry name" value="F13F21.24 PROTEIN"/>
    <property type="match status" value="1"/>
</dbReference>
<feature type="domain" description="DUF7086" evidence="2">
    <location>
        <begin position="206"/>
        <end position="339"/>
    </location>
</feature>
<dbReference type="InterPro" id="IPR055513">
    <property type="entry name" value="DUF7086"/>
</dbReference>
<evidence type="ECO:0000256" key="1">
    <source>
        <dbReference type="SAM" id="MobiDB-lite"/>
    </source>
</evidence>
<feature type="compositionally biased region" description="Basic and acidic residues" evidence="1">
    <location>
        <begin position="348"/>
        <end position="360"/>
    </location>
</feature>
<reference evidence="3 4" key="1">
    <citation type="journal article" date="2011" name="Nat. Genet.">
        <title>The genome of the mesopolyploid crop species Brassica rapa.</title>
        <authorList>
            <consortium name="Brassica rapa Genome Sequencing Project Consortium"/>
            <person name="Wang X."/>
            <person name="Wang H."/>
            <person name="Wang J."/>
            <person name="Sun R."/>
            <person name="Wu J."/>
            <person name="Liu S."/>
            <person name="Bai Y."/>
            <person name="Mun J.H."/>
            <person name="Bancroft I."/>
            <person name="Cheng F."/>
            <person name="Huang S."/>
            <person name="Li X."/>
            <person name="Hua W."/>
            <person name="Wang J."/>
            <person name="Wang X."/>
            <person name="Freeling M."/>
            <person name="Pires J.C."/>
            <person name="Paterson A.H."/>
            <person name="Chalhoub B."/>
            <person name="Wang B."/>
            <person name="Hayward A."/>
            <person name="Sharpe A.G."/>
            <person name="Park B.S."/>
            <person name="Weisshaar B."/>
            <person name="Liu B."/>
            <person name="Li B."/>
            <person name="Liu B."/>
            <person name="Tong C."/>
            <person name="Song C."/>
            <person name="Duran C."/>
            <person name="Peng C."/>
            <person name="Geng C."/>
            <person name="Koh C."/>
            <person name="Lin C."/>
            <person name="Edwards D."/>
            <person name="Mu D."/>
            <person name="Shen D."/>
            <person name="Soumpourou E."/>
            <person name="Li F."/>
            <person name="Fraser F."/>
            <person name="Conant G."/>
            <person name="Lassalle G."/>
            <person name="King G.J."/>
            <person name="Bonnema G."/>
            <person name="Tang H."/>
            <person name="Wang H."/>
            <person name="Belcram H."/>
            <person name="Zhou H."/>
            <person name="Hirakawa H."/>
            <person name="Abe H."/>
            <person name="Guo H."/>
            <person name="Wang H."/>
            <person name="Jin H."/>
            <person name="Parkin I.A."/>
            <person name="Batley J."/>
            <person name="Kim J.S."/>
            <person name="Just J."/>
            <person name="Li J."/>
            <person name="Xu J."/>
            <person name="Deng J."/>
            <person name="Kim J.A."/>
            <person name="Li J."/>
            <person name="Yu J."/>
            <person name="Meng J."/>
            <person name="Wang J."/>
            <person name="Min J."/>
            <person name="Poulain J."/>
            <person name="Wang J."/>
            <person name="Hatakeyama K."/>
            <person name="Wu K."/>
            <person name="Wang L."/>
            <person name="Fang L."/>
            <person name="Trick M."/>
            <person name="Links M.G."/>
            <person name="Zhao M."/>
            <person name="Jin M."/>
            <person name="Ramchiary N."/>
            <person name="Drou N."/>
            <person name="Berkman P.J."/>
            <person name="Cai Q."/>
            <person name="Huang Q."/>
            <person name="Li R."/>
            <person name="Tabata S."/>
            <person name="Cheng S."/>
            <person name="Zhang S."/>
            <person name="Zhang S."/>
            <person name="Huang S."/>
            <person name="Sato S."/>
            <person name="Sun S."/>
            <person name="Kwon S.J."/>
            <person name="Choi S.R."/>
            <person name="Lee T.H."/>
            <person name="Fan W."/>
            <person name="Zhao X."/>
            <person name="Tan X."/>
            <person name="Xu X."/>
            <person name="Wang Y."/>
            <person name="Qiu Y."/>
            <person name="Yin Y."/>
            <person name="Li Y."/>
            <person name="Du Y."/>
            <person name="Liao Y."/>
            <person name="Lim Y."/>
            <person name="Narusaka Y."/>
            <person name="Wang Y."/>
            <person name="Wang Z."/>
            <person name="Li Z."/>
            <person name="Wang Z."/>
            <person name="Xiong Z."/>
            <person name="Zhang Z."/>
        </authorList>
    </citation>
    <scope>NUCLEOTIDE SEQUENCE [LARGE SCALE GENOMIC DNA]</scope>
    <source>
        <strain evidence="3 4">cv. Chiifu-401-42</strain>
    </source>
</reference>
<name>M4DCG8_BRACM</name>
<dbReference type="HOGENOM" id="CLU_531414_0_0_1"/>
<feature type="region of interest" description="Disordered" evidence="1">
    <location>
        <begin position="1"/>
        <end position="71"/>
    </location>
</feature>
<proteinExistence type="predicted"/>
<accession>M4DCG8</accession>
<feature type="region of interest" description="Disordered" evidence="1">
    <location>
        <begin position="167"/>
        <end position="190"/>
    </location>
</feature>
<dbReference type="InParanoid" id="M4DCG8"/>
<evidence type="ECO:0000313" key="3">
    <source>
        <dbReference type="EnsemblPlants" id="Bra014182.1-P"/>
    </source>
</evidence>
<feature type="compositionally biased region" description="Basic and acidic residues" evidence="1">
    <location>
        <begin position="21"/>
        <end position="32"/>
    </location>
</feature>
<feature type="region of interest" description="Disordered" evidence="1">
    <location>
        <begin position="348"/>
        <end position="402"/>
    </location>
</feature>
<reference evidence="3 4" key="2">
    <citation type="journal article" date="2018" name="Hortic Res">
        <title>Improved Brassica rapa reference genome by single-molecule sequencing and chromosome conformation capture technologies.</title>
        <authorList>
            <person name="Zhang L."/>
            <person name="Cai X."/>
            <person name="Wu J."/>
            <person name="Liu M."/>
            <person name="Grob S."/>
            <person name="Cheng F."/>
            <person name="Liang J."/>
            <person name="Cai C."/>
            <person name="Liu Z."/>
            <person name="Liu B."/>
            <person name="Wang F."/>
            <person name="Li S."/>
            <person name="Liu F."/>
            <person name="Li X."/>
            <person name="Cheng L."/>
            <person name="Yang W."/>
            <person name="Li M.H."/>
            <person name="Grossniklaus U."/>
            <person name="Zheng H."/>
            <person name="Wang X."/>
        </authorList>
    </citation>
    <scope>NUCLEOTIDE SEQUENCE [LARGE SCALE GENOMIC DNA]</scope>
    <source>
        <strain evidence="3 4">cv. Chiifu-401-42</strain>
    </source>
</reference>
<dbReference type="eggNOG" id="ENOG502RK6X">
    <property type="taxonomic scope" value="Eukaryota"/>
</dbReference>
<dbReference type="Gramene" id="Bra014182.1">
    <property type="protein sequence ID" value="Bra014182.1-P"/>
    <property type="gene ID" value="Bra014182"/>
</dbReference>
<feature type="compositionally biased region" description="Low complexity" evidence="1">
    <location>
        <begin position="171"/>
        <end position="183"/>
    </location>
</feature>
<dbReference type="Pfam" id="PF23324">
    <property type="entry name" value="DUF7086"/>
    <property type="match status" value="1"/>
</dbReference>
<organism evidence="3 4">
    <name type="scientific">Brassica campestris</name>
    <name type="common">Field mustard</name>
    <dbReference type="NCBI Taxonomy" id="3711"/>
    <lineage>
        <taxon>Eukaryota</taxon>
        <taxon>Viridiplantae</taxon>
        <taxon>Streptophyta</taxon>
        <taxon>Embryophyta</taxon>
        <taxon>Tracheophyta</taxon>
        <taxon>Spermatophyta</taxon>
        <taxon>Magnoliopsida</taxon>
        <taxon>eudicotyledons</taxon>
        <taxon>Gunneridae</taxon>
        <taxon>Pentapetalae</taxon>
        <taxon>rosids</taxon>
        <taxon>malvids</taxon>
        <taxon>Brassicales</taxon>
        <taxon>Brassicaceae</taxon>
        <taxon>Brassiceae</taxon>
        <taxon>Brassica</taxon>
    </lineage>
</organism>
<dbReference type="PANTHER" id="PTHR34272">
    <property type="entry name" value="EXPRESSED PROTEIN"/>
    <property type="match status" value="1"/>
</dbReference>
<reference evidence="3" key="3">
    <citation type="submission" date="2023-03" db="UniProtKB">
        <authorList>
            <consortium name="EnsemblPlants"/>
        </authorList>
    </citation>
    <scope>IDENTIFICATION</scope>
    <source>
        <strain evidence="3">cv. Chiifu-401-42</strain>
    </source>
</reference>
<evidence type="ECO:0000259" key="2">
    <source>
        <dbReference type="Pfam" id="PF23324"/>
    </source>
</evidence>
<dbReference type="Proteomes" id="UP000011750">
    <property type="component" value="Chromosome A08"/>
</dbReference>
<keyword evidence="4" id="KW-1185">Reference proteome</keyword>
<sequence>MDDESRRGNLRRRARQINGEDVDRPTNRRRQNELQNDGVQAGDHVEPLPLELSLGSTSHSSQIPPMTTSSLPLAPPSPFALPLTTSSLPLAPASPFAPPMTTWQTAGSIAQYFASSQSHYMTYPPYLSNSIYQTRPSTPMQPPFGQSFNLFPSSSFVPTRPVMRPAASGAVSRRSYRSQSSVNRNDDTIPPPFPWATSKRGWIQSLENLASKQITTITGEVQCKHCEKVYQVSYNLREKFSEVENIFVMGKWIMRERAPPIWTNPEPARCDLCGRDKAVKPVIAERKYQINWLFLLLGQTLGFCTLEQLKNFCKHSRSHRTGAKNRVLYLTYLGLCKMLEPNRELFQRETARREGKRDSPPRVSLARQPEDTRQDEEQHTFVGEESRRSATVGGNRPVKDYSNREIFNTTTSIETQSPHLSLQGRDCHQSIQSPLISSDEEGETITEMKVGSRMLITKVKGRAPEAEAGRPSKGQMRCRCQDTDRNRRRNRTTGTPPVRTRRFISSLFPCERS</sequence>
<protein>
    <recommendedName>
        <fullName evidence="2">DUF7086 domain-containing protein</fullName>
    </recommendedName>
</protein>
<feature type="compositionally biased region" description="Basic and acidic residues" evidence="1">
    <location>
        <begin position="368"/>
        <end position="388"/>
    </location>
</feature>
<dbReference type="STRING" id="51351.M4DCG8"/>
<dbReference type="AlphaFoldDB" id="M4DCG8"/>
<dbReference type="OMA" id="GEVQCKH"/>
<feature type="region of interest" description="Disordered" evidence="1">
    <location>
        <begin position="461"/>
        <end position="499"/>
    </location>
</feature>